<gene>
    <name evidence="3" type="ORF">PCOAH_00025050</name>
</gene>
<dbReference type="OrthoDB" id="391857at2759"/>
<accession>A0A1B1DZW0</accession>
<protein>
    <recommendedName>
        <fullName evidence="5">Myosin light chain B</fullName>
    </recommendedName>
</protein>
<organism evidence="3 4">
    <name type="scientific">Plasmodium coatneyi</name>
    <dbReference type="NCBI Taxonomy" id="208452"/>
    <lineage>
        <taxon>Eukaryota</taxon>
        <taxon>Sar</taxon>
        <taxon>Alveolata</taxon>
        <taxon>Apicomplexa</taxon>
        <taxon>Aconoidasida</taxon>
        <taxon>Haemosporida</taxon>
        <taxon>Plasmodiidae</taxon>
        <taxon>Plasmodium</taxon>
    </lineage>
</organism>
<name>A0A1B1DZW0_9APIC</name>
<dbReference type="SUPFAM" id="SSF47473">
    <property type="entry name" value="EF-hand"/>
    <property type="match status" value="1"/>
</dbReference>
<keyword evidence="4" id="KW-1185">Reference proteome</keyword>
<dbReference type="AlphaFoldDB" id="A0A1B1DZW0"/>
<evidence type="ECO:0000313" key="4">
    <source>
        <dbReference type="Proteomes" id="UP000092716"/>
    </source>
</evidence>
<sequence length="649" mass="75428">MEILKGSVNKIVNTQRRNPLSYDDDGKPFSSLFRKNRVSFYEDLRTEAVLLLDKGSEPINYKLINRECVLFSQGKQIRHTRKKQEFEKINEIINNIDYLDTLKEKVHDRNVEKIIEPLGICAPGEGIPKGSGGEYGELTYKDKFEAMKHKYNDLKKNLDTRIHLELIKAGVFYNKDDIQNVLHMVRKYQGDLKTKKSIINVQNGIIQNVMERNKLSRNKLLVDKKKNEELMKMCRTYYEQNKSTQMRLKKLKHAFLEYKIALESIVSCCEKIGGDKIILMDVVKSARAQTDLSIATDILNTKKIQELEMNICYCEHQINSLKDDLDDMLGKIQNEKNEKREVMNQTLQYKEHLAKNNAMLIEALENFRRVMTSVDEHLSREGDRSNFKETFDKSKKKYNDFVRKAAEKNKELQKMGDKLLLVSALSGRELKKHQEYLNRKINEIRKNQGGVEEEEQKGYMNQGKVGEAEKGSQEEEQDNKQNLEGESSQGAKEIPNDVAGKEAEQKDEQPTHVDESLEGRKINQVMELLQKKENNKLTFEDCVDVIYKANLPLTQSKLNELKAMGEVEKGDLVAFIKTFIIDEDEALQNMITFFEIWDVQKTGYMHKELILLILKQFGDRLTEDEMEYLRGEVNAFKESSISYVDLLKR</sequence>
<dbReference type="Proteomes" id="UP000092716">
    <property type="component" value="Chromosome 9"/>
</dbReference>
<reference evidence="4" key="1">
    <citation type="submission" date="2016-06" db="EMBL/GenBank/DDBJ databases">
        <title>First high quality genome sequence of Plasmodium coatneyi using continuous long reads from single molecule, real-time sequencing.</title>
        <authorList>
            <person name="Chien J.-T."/>
            <person name="Pakala S.B."/>
            <person name="Geraldo J.A."/>
            <person name="Lapp S.A."/>
            <person name="Barnwell J.W."/>
            <person name="Kissinger J.C."/>
            <person name="Galinski M.R."/>
            <person name="Humphrey J.C."/>
        </authorList>
    </citation>
    <scope>NUCLEOTIDE SEQUENCE [LARGE SCALE GENOMIC DNA]</scope>
    <source>
        <strain evidence="4">Hackeri</strain>
    </source>
</reference>
<proteinExistence type="predicted"/>
<feature type="coiled-coil region" evidence="1">
    <location>
        <begin position="318"/>
        <end position="345"/>
    </location>
</feature>
<dbReference type="Gene3D" id="1.10.238.10">
    <property type="entry name" value="EF-hand"/>
    <property type="match status" value="1"/>
</dbReference>
<dbReference type="GeneID" id="30909233"/>
<feature type="region of interest" description="Disordered" evidence="2">
    <location>
        <begin position="448"/>
        <end position="519"/>
    </location>
</feature>
<evidence type="ECO:0000256" key="2">
    <source>
        <dbReference type="SAM" id="MobiDB-lite"/>
    </source>
</evidence>
<feature type="compositionally biased region" description="Basic and acidic residues" evidence="2">
    <location>
        <begin position="466"/>
        <end position="483"/>
    </location>
</feature>
<dbReference type="KEGG" id="pcot:PCOAH_00025050"/>
<dbReference type="EMBL" id="CP016247">
    <property type="protein sequence ID" value="ANQ08137.1"/>
    <property type="molecule type" value="Genomic_DNA"/>
</dbReference>
<keyword evidence="1" id="KW-0175">Coiled coil</keyword>
<evidence type="ECO:0000313" key="3">
    <source>
        <dbReference type="EMBL" id="ANQ08137.1"/>
    </source>
</evidence>
<dbReference type="VEuPathDB" id="PlasmoDB:PCOAH_00025050"/>
<evidence type="ECO:0000256" key="1">
    <source>
        <dbReference type="SAM" id="Coils"/>
    </source>
</evidence>
<dbReference type="RefSeq" id="XP_019914832.1">
    <property type="nucleotide sequence ID" value="XM_020059310.1"/>
</dbReference>
<feature type="compositionally biased region" description="Basic and acidic residues" evidence="2">
    <location>
        <begin position="499"/>
        <end position="519"/>
    </location>
</feature>
<dbReference type="InterPro" id="IPR011992">
    <property type="entry name" value="EF-hand-dom_pair"/>
</dbReference>
<evidence type="ECO:0008006" key="5">
    <source>
        <dbReference type="Google" id="ProtNLM"/>
    </source>
</evidence>